<evidence type="ECO:0000313" key="4">
    <source>
        <dbReference type="Proteomes" id="UP001176429"/>
    </source>
</evidence>
<dbReference type="Pfam" id="PF18962">
    <property type="entry name" value="Por_Secre_tail"/>
    <property type="match status" value="1"/>
</dbReference>
<dbReference type="Proteomes" id="UP001176429">
    <property type="component" value="Unassembled WGS sequence"/>
</dbReference>
<sequence>MTHRHYPTRQRSLWVLSLLLTLFSQRLLGQELRPATPGQMPASVRTSRVASGLDEIRFRGQVPDNQTNYRLNSFPLCPNVVDPLTGGIASQPYQFEFTSTECLGNAGTSSCRARPSFIWTVRYFTESGNTYTEQWQDTNNSTYSKVRFYLYDRMPGTGTPTNWQATQAGGNTTFSPVPYPNPGCLNPPINNAQAGELFTKLEIECTGYSCGFWEVDEDDEIEIVYYNRRVPTLSIAGNPTDYCRNQTYTINWGAVTGATSYNVTASGGATVSNISGTSATLSLANVPTTTFNVNVTVTPVTSNSPCGTTLSASRNISKPVQRAPGTPTSLQLSGSCPSPAAKAITVDFSGAAPGMEYRFVISNVNNTAGAFFSGANNGVSNWDAATSRAIITPNAGDFTVSVQARLSECAGPGPALSKTFQTGNIAATCPTVTAVRTSACNASLATLLFDGVPGQSYYITQNPYNITPSGTSVTLGSGSSPTSTGRPLTVGNSNKVEFDMDLLITSPCPPATGPGSSGYTTCTVHVYVQKFLGGNCRGANSTGLSAAQPEAQLLYPNPASGQVQVQPRGAERYQGIEVRNLQGKLLLERRTSSAEGITNFDVQALPTGLYEVRLFDGTAVVTQRLVRE</sequence>
<proteinExistence type="predicted"/>
<gene>
    <name evidence="3" type="ORF">Q5H93_13625</name>
</gene>
<evidence type="ECO:0000313" key="3">
    <source>
        <dbReference type="EMBL" id="MDO7875778.1"/>
    </source>
</evidence>
<dbReference type="EMBL" id="JAUQSY010000008">
    <property type="protein sequence ID" value="MDO7875778.1"/>
    <property type="molecule type" value="Genomic_DNA"/>
</dbReference>
<organism evidence="3 4">
    <name type="scientific">Hymenobacter aranciens</name>
    <dbReference type="NCBI Taxonomy" id="3063996"/>
    <lineage>
        <taxon>Bacteria</taxon>
        <taxon>Pseudomonadati</taxon>
        <taxon>Bacteroidota</taxon>
        <taxon>Cytophagia</taxon>
        <taxon>Cytophagales</taxon>
        <taxon>Hymenobacteraceae</taxon>
        <taxon>Hymenobacter</taxon>
    </lineage>
</organism>
<dbReference type="NCBIfam" id="TIGR04183">
    <property type="entry name" value="Por_Secre_tail"/>
    <property type="match status" value="1"/>
</dbReference>
<feature type="region of interest" description="Disordered" evidence="1">
    <location>
        <begin position="472"/>
        <end position="491"/>
    </location>
</feature>
<protein>
    <submittedName>
        <fullName evidence="3">T9SS type A sorting domain-containing protein</fullName>
    </submittedName>
</protein>
<dbReference type="RefSeq" id="WP_305007098.1">
    <property type="nucleotide sequence ID" value="NZ_JAUQSY010000008.1"/>
</dbReference>
<dbReference type="InterPro" id="IPR026444">
    <property type="entry name" value="Secre_tail"/>
</dbReference>
<feature type="domain" description="Secretion system C-terminal sorting" evidence="2">
    <location>
        <begin position="554"/>
        <end position="626"/>
    </location>
</feature>
<evidence type="ECO:0000256" key="1">
    <source>
        <dbReference type="SAM" id="MobiDB-lite"/>
    </source>
</evidence>
<name>A0ABT9BC06_9BACT</name>
<keyword evidence="4" id="KW-1185">Reference proteome</keyword>
<feature type="compositionally biased region" description="Low complexity" evidence="1">
    <location>
        <begin position="472"/>
        <end position="489"/>
    </location>
</feature>
<accession>A0ABT9BC06</accession>
<comment type="caution">
    <text evidence="3">The sequence shown here is derived from an EMBL/GenBank/DDBJ whole genome shotgun (WGS) entry which is preliminary data.</text>
</comment>
<reference evidence="3" key="1">
    <citation type="submission" date="2023-07" db="EMBL/GenBank/DDBJ databases">
        <authorList>
            <person name="Kim M.K."/>
        </authorList>
    </citation>
    <scope>NUCLEOTIDE SEQUENCE</scope>
    <source>
        <strain evidence="3">ASUV-10-1</strain>
    </source>
</reference>
<evidence type="ECO:0000259" key="2">
    <source>
        <dbReference type="Pfam" id="PF18962"/>
    </source>
</evidence>